<comment type="caution">
    <text evidence="1">The sequence shown here is derived from an EMBL/GenBank/DDBJ whole genome shotgun (WGS) entry which is preliminary data.</text>
</comment>
<accession>A0ACC2CVD9</accession>
<protein>
    <submittedName>
        <fullName evidence="1">Uncharacterized protein</fullName>
    </submittedName>
</protein>
<sequence length="424" mass="48781">MDTTVKLDEQLWSGLPSMLSENLLAYLPCSSFFRFRSVCKQWNSLLSCPNFLKLCTTLPLQTEPCMLFQEHFKPCSHDVDSYRLLHYDPKKGVCSSIDLEFLKERLEYTFKESGRTKIYAADGGLLLISTRYRDMQPERLSVCNPLLKSWRQLPILPSTETADCCIQELVVDKLTKTYKVIVVVMDNGYEMRYAGRTHVYDSNYNRWNEIRNHITLHPSELIDQTIVCGNVIYVMTCLERLIAYDIGSGVWSEVSVQLPTASMWRVPQFWNVSHRCLVTSRGRVLLVVHIAHKLPISIALWELKIKGTAIPEWKELASTFPPQLDADVFPGVDLDDDWRDHWWWAMGFEDHILVWRNKSRAIVYGETNHIAVWRTKSRAIAIVYDLLQGSWRGSPNTTLPMEIGQAGYMLGRFSVGSLSLGMEA</sequence>
<keyword evidence="2" id="KW-1185">Reference proteome</keyword>
<dbReference type="EMBL" id="CM055099">
    <property type="protein sequence ID" value="KAJ7545970.1"/>
    <property type="molecule type" value="Genomic_DNA"/>
</dbReference>
<evidence type="ECO:0000313" key="2">
    <source>
        <dbReference type="Proteomes" id="UP001162992"/>
    </source>
</evidence>
<reference evidence="2" key="1">
    <citation type="journal article" date="2024" name="Proc. Natl. Acad. Sci. U.S.A.">
        <title>Extraordinary preservation of gene collinearity over three hundred million years revealed in homosporous lycophytes.</title>
        <authorList>
            <person name="Li C."/>
            <person name="Wickell D."/>
            <person name="Kuo L.Y."/>
            <person name="Chen X."/>
            <person name="Nie B."/>
            <person name="Liao X."/>
            <person name="Peng D."/>
            <person name="Ji J."/>
            <person name="Jenkins J."/>
            <person name="Williams M."/>
            <person name="Shu S."/>
            <person name="Plott C."/>
            <person name="Barry K."/>
            <person name="Rajasekar S."/>
            <person name="Grimwood J."/>
            <person name="Han X."/>
            <person name="Sun S."/>
            <person name="Hou Z."/>
            <person name="He W."/>
            <person name="Dai G."/>
            <person name="Sun C."/>
            <person name="Schmutz J."/>
            <person name="Leebens-Mack J.H."/>
            <person name="Li F.W."/>
            <person name="Wang L."/>
        </authorList>
    </citation>
    <scope>NUCLEOTIDE SEQUENCE [LARGE SCALE GENOMIC DNA]</scope>
    <source>
        <strain evidence="2">cv. PW_Plant_1</strain>
    </source>
</reference>
<evidence type="ECO:0000313" key="1">
    <source>
        <dbReference type="EMBL" id="KAJ7545970.1"/>
    </source>
</evidence>
<proteinExistence type="predicted"/>
<name>A0ACC2CVD9_DIPCM</name>
<organism evidence="1 2">
    <name type="scientific">Diphasiastrum complanatum</name>
    <name type="common">Issler's clubmoss</name>
    <name type="synonym">Lycopodium complanatum</name>
    <dbReference type="NCBI Taxonomy" id="34168"/>
    <lineage>
        <taxon>Eukaryota</taxon>
        <taxon>Viridiplantae</taxon>
        <taxon>Streptophyta</taxon>
        <taxon>Embryophyta</taxon>
        <taxon>Tracheophyta</taxon>
        <taxon>Lycopodiopsida</taxon>
        <taxon>Lycopodiales</taxon>
        <taxon>Lycopodiaceae</taxon>
        <taxon>Lycopodioideae</taxon>
        <taxon>Diphasiastrum</taxon>
    </lineage>
</organism>
<gene>
    <name evidence="1" type="ORF">O6H91_08G018700</name>
</gene>
<dbReference type="Proteomes" id="UP001162992">
    <property type="component" value="Chromosome 8"/>
</dbReference>